<organism evidence="3 4">
    <name type="scientific">Entomobacter blattae</name>
    <dbReference type="NCBI Taxonomy" id="2762277"/>
    <lineage>
        <taxon>Bacteria</taxon>
        <taxon>Pseudomonadati</taxon>
        <taxon>Pseudomonadota</taxon>
        <taxon>Alphaproteobacteria</taxon>
        <taxon>Acetobacterales</taxon>
        <taxon>Acetobacteraceae</taxon>
        <taxon>Entomobacter</taxon>
    </lineage>
</organism>
<dbReference type="Pfam" id="PF18013">
    <property type="entry name" value="Phage_lysozyme2"/>
    <property type="match status" value="1"/>
</dbReference>
<dbReference type="KEGG" id="ebla:JGUZn3_21000"/>
<dbReference type="InterPro" id="IPR041219">
    <property type="entry name" value="Phage_lysozyme2"/>
</dbReference>
<keyword evidence="4" id="KW-1185">Reference proteome</keyword>
<name>A0A7H1NU43_9PROT</name>
<proteinExistence type="predicted"/>
<dbReference type="AlphaFoldDB" id="A0A7H1NU43"/>
<evidence type="ECO:0000313" key="3">
    <source>
        <dbReference type="EMBL" id="QNT79303.1"/>
    </source>
</evidence>
<accession>A0A7H1NU43</accession>
<dbReference type="EMBL" id="CP060244">
    <property type="protein sequence ID" value="QNT79303.1"/>
    <property type="molecule type" value="Genomic_DNA"/>
</dbReference>
<sequence>MADKDYFFGVTLDMDASGFIGGSADAQDAAKALLAGLTNTDRKARAAIKTLGQALGATPTEIKRSFDKLKSIRDEDLTEQQRYGKETLASVIALYEGTTEYKNRQVREEKKITDQGVVNAKRSLTTQRQQAAEEARIMRYRRDNVASLRDTLLSLAAVAAGGASLSAIAKTVTSVAQQGADIARVAERIQVDPKNLYKWRVAGLLGGASQEEGQQALEAIREEQTDVLQRNGTGGRILHFARDVLGIGDAANLDPIELVRRMDEIERARDRNQGVRSTDYKETAGFSGNVANWFANFGNFQQSMSRAGDLTKNYDVEADKRLDKNVREIQAQWGRFQYAIAHDIEPSLEAISKIISEAAEFAERHPDAANRIAESVALFTAATGIVLAIGGVFVPIRAALGIARSTIAMAKVVETEAAAATVTSKLGNLARFTAAIGIVGTAIQVIITALDLLSKFDGTKKALDGITGKQIADAQVSGSGSLASIAKTSNKTDAVIPGPLGPLSYLNPISPARGAEIPYRPYMGGMGNIGGVGSSGRTDALVELFQKEGGYTRDQSIGIVANLVKESSLNEKSDKGDGGLAYGLGQWHPDRQALFKKWSGKDIHSSSFIDQARFIIHELNTTEKRANAKLKAARNAYEAAGAFVDYERPRDRVGEQRSRGQIADNLIKNLHQTQAFVRNGLAAGGNTMLAAQRAAGPINTNTSTDNSTSINIHGPINVNANSAKEFSRSVQMAALPNAWQANTGTQ</sequence>
<feature type="domain" description="Phage tail lysozyme" evidence="2">
    <location>
        <begin position="543"/>
        <end position="669"/>
    </location>
</feature>
<evidence type="ECO:0000259" key="2">
    <source>
        <dbReference type="Pfam" id="PF18013"/>
    </source>
</evidence>
<feature type="transmembrane region" description="Helical" evidence="1">
    <location>
        <begin position="376"/>
        <end position="396"/>
    </location>
</feature>
<dbReference type="Proteomes" id="UP000516349">
    <property type="component" value="Chromosome"/>
</dbReference>
<protein>
    <submittedName>
        <fullName evidence="3">Phage tail lysozyme</fullName>
    </submittedName>
</protein>
<reference evidence="3 4" key="1">
    <citation type="submission" date="2020-08" db="EMBL/GenBank/DDBJ databases">
        <title>Complete genome sequence of Entomobacter blattae G55GP.</title>
        <authorList>
            <person name="Poehlein A."/>
            <person name="Guzman J."/>
            <person name="Daniel R."/>
            <person name="Vilcinskas A."/>
        </authorList>
    </citation>
    <scope>NUCLEOTIDE SEQUENCE [LARGE SCALE GENOMIC DNA]</scope>
    <source>
        <strain evidence="3 4">G55GP</strain>
    </source>
</reference>
<dbReference type="RefSeq" id="WP_203413479.1">
    <property type="nucleotide sequence ID" value="NZ_CP060244.1"/>
</dbReference>
<evidence type="ECO:0000313" key="4">
    <source>
        <dbReference type="Proteomes" id="UP000516349"/>
    </source>
</evidence>
<dbReference type="Gene3D" id="1.10.530.10">
    <property type="match status" value="1"/>
</dbReference>
<feature type="transmembrane region" description="Helical" evidence="1">
    <location>
        <begin position="432"/>
        <end position="453"/>
    </location>
</feature>
<evidence type="ECO:0000256" key="1">
    <source>
        <dbReference type="SAM" id="Phobius"/>
    </source>
</evidence>
<gene>
    <name evidence="3" type="ORF">JGUZn3_21000</name>
</gene>
<keyword evidence="1" id="KW-1133">Transmembrane helix</keyword>
<keyword evidence="1" id="KW-0472">Membrane</keyword>
<keyword evidence="1" id="KW-0812">Transmembrane</keyword>